<dbReference type="InterPro" id="IPR000782">
    <property type="entry name" value="FAS1_domain"/>
</dbReference>
<evidence type="ECO:0000313" key="3">
    <source>
        <dbReference type="Proteomes" id="UP000294558"/>
    </source>
</evidence>
<dbReference type="Pfam" id="PF02469">
    <property type="entry name" value="Fasciclin"/>
    <property type="match status" value="1"/>
</dbReference>
<dbReference type="PANTHER" id="PTHR10900">
    <property type="entry name" value="PERIOSTIN-RELATED"/>
    <property type="match status" value="1"/>
</dbReference>
<organism evidence="2 3">
    <name type="scientific">Ilumatobacter fluminis</name>
    <dbReference type="NCBI Taxonomy" id="467091"/>
    <lineage>
        <taxon>Bacteria</taxon>
        <taxon>Bacillati</taxon>
        <taxon>Actinomycetota</taxon>
        <taxon>Acidimicrobiia</taxon>
        <taxon>Acidimicrobiales</taxon>
        <taxon>Ilumatobacteraceae</taxon>
        <taxon>Ilumatobacter</taxon>
    </lineage>
</organism>
<dbReference type="Proteomes" id="UP000294558">
    <property type="component" value="Unassembled WGS sequence"/>
</dbReference>
<protein>
    <submittedName>
        <fullName evidence="2">Fasciclin domain-containing protein</fullName>
    </submittedName>
</protein>
<dbReference type="GO" id="GO:0005615">
    <property type="term" value="C:extracellular space"/>
    <property type="evidence" value="ECO:0007669"/>
    <property type="project" value="TreeGrafter"/>
</dbReference>
<dbReference type="InterPro" id="IPR050904">
    <property type="entry name" value="Adhesion/Biosynth-related"/>
</dbReference>
<dbReference type="SMART" id="SM00554">
    <property type="entry name" value="FAS1"/>
    <property type="match status" value="1"/>
</dbReference>
<reference evidence="2 3" key="1">
    <citation type="submission" date="2019-03" db="EMBL/GenBank/DDBJ databases">
        <title>Sequencing the genomes of 1000 actinobacteria strains.</title>
        <authorList>
            <person name="Klenk H.-P."/>
        </authorList>
    </citation>
    <scope>NUCLEOTIDE SEQUENCE [LARGE SCALE GENOMIC DNA]</scope>
    <source>
        <strain evidence="2 3">DSM 18936</strain>
    </source>
</reference>
<name>A0A4R7I2V3_9ACTN</name>
<dbReference type="AlphaFoldDB" id="A0A4R7I2V3"/>
<dbReference type="SUPFAM" id="SSF82153">
    <property type="entry name" value="FAS1 domain"/>
    <property type="match status" value="1"/>
</dbReference>
<accession>A0A4R7I2V3</accession>
<feature type="domain" description="FAS1" evidence="1">
    <location>
        <begin position="3"/>
        <end position="139"/>
    </location>
</feature>
<comment type="caution">
    <text evidence="2">The sequence shown here is derived from an EMBL/GenBank/DDBJ whole genome shotgun (WGS) entry which is preliminary data.</text>
</comment>
<sequence>MPAGETISDVASANGATFIPTYTDFAPMYAAAIEGPGPVTALMPDDDAFIGFSTTYPDLLEELRADFDLLDSVLSYHVIDGALTATEIMEATELPTLQGEAITVEVVGDAVVFNGGEGSVKIADLVATNGIVHILDGILLPPSVSADAS</sequence>
<dbReference type="InterPro" id="IPR036378">
    <property type="entry name" value="FAS1_dom_sf"/>
</dbReference>
<dbReference type="Gene3D" id="2.30.180.10">
    <property type="entry name" value="FAS1 domain"/>
    <property type="match status" value="1"/>
</dbReference>
<dbReference type="RefSeq" id="WP_166657662.1">
    <property type="nucleotide sequence ID" value="NZ_SOAU01000001.1"/>
</dbReference>
<proteinExistence type="predicted"/>
<evidence type="ECO:0000259" key="1">
    <source>
        <dbReference type="PROSITE" id="PS50213"/>
    </source>
</evidence>
<evidence type="ECO:0000313" key="2">
    <source>
        <dbReference type="EMBL" id="TDT17947.1"/>
    </source>
</evidence>
<dbReference type="EMBL" id="SOAU01000001">
    <property type="protein sequence ID" value="TDT17947.1"/>
    <property type="molecule type" value="Genomic_DNA"/>
</dbReference>
<keyword evidence="3" id="KW-1185">Reference proteome</keyword>
<gene>
    <name evidence="2" type="ORF">BDK89_3560</name>
</gene>
<dbReference type="PROSITE" id="PS50213">
    <property type="entry name" value="FAS1"/>
    <property type="match status" value="1"/>
</dbReference>
<dbReference type="PANTHER" id="PTHR10900:SF77">
    <property type="entry name" value="FI19380P1"/>
    <property type="match status" value="1"/>
</dbReference>